<keyword evidence="4 6" id="KW-0067">ATP-binding</keyword>
<dbReference type="GO" id="GO:0005524">
    <property type="term" value="F:ATP binding"/>
    <property type="evidence" value="ECO:0007669"/>
    <property type="project" value="UniProtKB-KW"/>
</dbReference>
<keyword evidence="2" id="KW-0813">Transport</keyword>
<dbReference type="InterPro" id="IPR027417">
    <property type="entry name" value="P-loop_NTPase"/>
</dbReference>
<dbReference type="SMART" id="SM00382">
    <property type="entry name" value="AAA"/>
    <property type="match status" value="1"/>
</dbReference>
<evidence type="ECO:0000256" key="2">
    <source>
        <dbReference type="ARBA" id="ARBA00022448"/>
    </source>
</evidence>
<dbReference type="RefSeq" id="WP_049995413.1">
    <property type="nucleotide sequence ID" value="NZ_CP031310.1"/>
</dbReference>
<accession>A0A4D6HBM9</accession>
<evidence type="ECO:0000256" key="4">
    <source>
        <dbReference type="ARBA" id="ARBA00022840"/>
    </source>
</evidence>
<dbReference type="OrthoDB" id="87732at2157"/>
<gene>
    <name evidence="6" type="ORF">DV733_07155</name>
</gene>
<protein>
    <submittedName>
        <fullName evidence="6">ABC transporter ATP-binding protein</fullName>
    </submittedName>
</protein>
<evidence type="ECO:0000313" key="6">
    <source>
        <dbReference type="EMBL" id="QCC51035.1"/>
    </source>
</evidence>
<dbReference type="Proteomes" id="UP000296706">
    <property type="component" value="Chromosome"/>
</dbReference>
<dbReference type="SUPFAM" id="SSF52540">
    <property type="entry name" value="P-loop containing nucleoside triphosphate hydrolases"/>
    <property type="match status" value="1"/>
</dbReference>
<dbReference type="PROSITE" id="PS50893">
    <property type="entry name" value="ABC_TRANSPORTER_2"/>
    <property type="match status" value="1"/>
</dbReference>
<dbReference type="InterPro" id="IPR003593">
    <property type="entry name" value="AAA+_ATPase"/>
</dbReference>
<name>A0A4D6HBM9_9EURY</name>
<dbReference type="STRING" id="1457250.GCA_000755225_00051"/>
<dbReference type="PANTHER" id="PTHR43335:SF4">
    <property type="entry name" value="ABC TRANSPORTER, ATP-BINDING PROTEIN"/>
    <property type="match status" value="1"/>
</dbReference>
<proteinExistence type="inferred from homology"/>
<comment type="similarity">
    <text evidence="1">Belongs to the ABC transporter superfamily.</text>
</comment>
<organism evidence="6 7">
    <name type="scientific">Halapricum salinum</name>
    <dbReference type="NCBI Taxonomy" id="1457250"/>
    <lineage>
        <taxon>Archaea</taxon>
        <taxon>Methanobacteriati</taxon>
        <taxon>Methanobacteriota</taxon>
        <taxon>Stenosarchaea group</taxon>
        <taxon>Halobacteria</taxon>
        <taxon>Halobacteriales</taxon>
        <taxon>Haloarculaceae</taxon>
        <taxon>Halapricum</taxon>
    </lineage>
</organism>
<dbReference type="CDD" id="cd03230">
    <property type="entry name" value="ABC_DR_subfamily_A"/>
    <property type="match status" value="1"/>
</dbReference>
<dbReference type="GO" id="GO:0016887">
    <property type="term" value="F:ATP hydrolysis activity"/>
    <property type="evidence" value="ECO:0007669"/>
    <property type="project" value="InterPro"/>
</dbReference>
<dbReference type="EMBL" id="CP031310">
    <property type="protein sequence ID" value="QCC51035.1"/>
    <property type="molecule type" value="Genomic_DNA"/>
</dbReference>
<keyword evidence="7" id="KW-1185">Reference proteome</keyword>
<dbReference type="GeneID" id="39847630"/>
<dbReference type="PANTHER" id="PTHR43335">
    <property type="entry name" value="ABC TRANSPORTER, ATP-BINDING PROTEIN"/>
    <property type="match status" value="1"/>
</dbReference>
<evidence type="ECO:0000313" key="7">
    <source>
        <dbReference type="Proteomes" id="UP000296706"/>
    </source>
</evidence>
<dbReference type="KEGG" id="hsn:DV733_07155"/>
<evidence type="ECO:0000256" key="3">
    <source>
        <dbReference type="ARBA" id="ARBA00022741"/>
    </source>
</evidence>
<keyword evidence="3" id="KW-0547">Nucleotide-binding</keyword>
<dbReference type="InterPro" id="IPR003439">
    <property type="entry name" value="ABC_transporter-like_ATP-bd"/>
</dbReference>
<reference evidence="6 7" key="1">
    <citation type="journal article" date="2019" name="Nat. Commun.">
        <title>A new type of DNA phosphorothioation-based antiviral system in archaea.</title>
        <authorList>
            <person name="Xiong L."/>
            <person name="Liu S."/>
            <person name="Chen S."/>
            <person name="Xiao Y."/>
            <person name="Zhu B."/>
            <person name="Gao Y."/>
            <person name="Zhang Y."/>
            <person name="Chen B."/>
            <person name="Luo J."/>
            <person name="Deng Z."/>
            <person name="Chen X."/>
            <person name="Wang L."/>
            <person name="Chen S."/>
        </authorList>
    </citation>
    <scope>NUCLEOTIDE SEQUENCE [LARGE SCALE GENOMIC DNA]</scope>
    <source>
        <strain evidence="6 7">CBA1105</strain>
    </source>
</reference>
<evidence type="ECO:0000259" key="5">
    <source>
        <dbReference type="PROSITE" id="PS50893"/>
    </source>
</evidence>
<sequence>MTAPSPAISTRDLTKRYGGTTAVDGLTFEVPSGVVYGFLGPNGAGKTTTMRMLTGLVEPTDGDGFVAGTHCTERRHLVDHIGLLPEEPPLYGELTAREQLQFAADLRDLSWESVEERALGLADSLGLVPDLDRRVDGFSKGMKQKTAFIQTVQHDPDVVFLDEPTSGLDPRAARTLRELIVDLAAADTTVFLSTHILPVVEEIADQVGVLYDGRLVSEGSPADLTAGVGGDGEADLEDAFLELTDEPAAAWG</sequence>
<dbReference type="Pfam" id="PF00005">
    <property type="entry name" value="ABC_tran"/>
    <property type="match status" value="1"/>
</dbReference>
<feature type="domain" description="ABC transporter" evidence="5">
    <location>
        <begin position="8"/>
        <end position="237"/>
    </location>
</feature>
<dbReference type="Gene3D" id="3.40.50.300">
    <property type="entry name" value="P-loop containing nucleotide triphosphate hydrolases"/>
    <property type="match status" value="1"/>
</dbReference>
<dbReference type="AlphaFoldDB" id="A0A4D6HBM9"/>
<evidence type="ECO:0000256" key="1">
    <source>
        <dbReference type="ARBA" id="ARBA00005417"/>
    </source>
</evidence>